<dbReference type="EMBL" id="BPLR01002930">
    <property type="protein sequence ID" value="GIX79367.1"/>
    <property type="molecule type" value="Genomic_DNA"/>
</dbReference>
<accession>A0AAV4N3S6</accession>
<reference evidence="2 3" key="1">
    <citation type="submission" date="2021-06" db="EMBL/GenBank/DDBJ databases">
        <title>Caerostris extrusa draft genome.</title>
        <authorList>
            <person name="Kono N."/>
            <person name="Arakawa K."/>
        </authorList>
    </citation>
    <scope>NUCLEOTIDE SEQUENCE [LARGE SCALE GENOMIC DNA]</scope>
</reference>
<gene>
    <name evidence="2" type="ORF">CEXT_520141</name>
</gene>
<evidence type="ECO:0000313" key="2">
    <source>
        <dbReference type="EMBL" id="GIX79367.1"/>
    </source>
</evidence>
<proteinExistence type="predicted"/>
<keyword evidence="3" id="KW-1185">Reference proteome</keyword>
<dbReference type="AlphaFoldDB" id="A0AAV4N3S6"/>
<name>A0AAV4N3S6_CAEEX</name>
<feature type="region of interest" description="Disordered" evidence="1">
    <location>
        <begin position="54"/>
        <end position="84"/>
    </location>
</feature>
<evidence type="ECO:0000313" key="3">
    <source>
        <dbReference type="Proteomes" id="UP001054945"/>
    </source>
</evidence>
<comment type="caution">
    <text evidence="2">The sequence shown here is derived from an EMBL/GenBank/DDBJ whole genome shotgun (WGS) entry which is preliminary data.</text>
</comment>
<organism evidence="2 3">
    <name type="scientific">Caerostris extrusa</name>
    <name type="common">Bark spider</name>
    <name type="synonym">Caerostris bankana</name>
    <dbReference type="NCBI Taxonomy" id="172846"/>
    <lineage>
        <taxon>Eukaryota</taxon>
        <taxon>Metazoa</taxon>
        <taxon>Ecdysozoa</taxon>
        <taxon>Arthropoda</taxon>
        <taxon>Chelicerata</taxon>
        <taxon>Arachnida</taxon>
        <taxon>Araneae</taxon>
        <taxon>Araneomorphae</taxon>
        <taxon>Entelegynae</taxon>
        <taxon>Araneoidea</taxon>
        <taxon>Araneidae</taxon>
        <taxon>Caerostris</taxon>
    </lineage>
</organism>
<protein>
    <submittedName>
        <fullName evidence="2">Uncharacterized protein</fullName>
    </submittedName>
</protein>
<dbReference type="Proteomes" id="UP001054945">
    <property type="component" value="Unassembled WGS sequence"/>
</dbReference>
<sequence>MTSDAIAKNKQLFESTSKHLIIPAPLYGVRGDQTVQFDDERLNSWRRGKLQEEECDSSDVRNTQCPLPNAERPPLIMEESEEEL</sequence>
<evidence type="ECO:0000256" key="1">
    <source>
        <dbReference type="SAM" id="MobiDB-lite"/>
    </source>
</evidence>